<evidence type="ECO:0000313" key="3">
    <source>
        <dbReference type="Proteomes" id="UP001085076"/>
    </source>
</evidence>
<accession>A0A9D5H473</accession>
<evidence type="ECO:0000313" key="2">
    <source>
        <dbReference type="EMBL" id="KAJ0962566.1"/>
    </source>
</evidence>
<protein>
    <submittedName>
        <fullName evidence="2">Uncharacterized protein</fullName>
    </submittedName>
</protein>
<reference evidence="2" key="1">
    <citation type="submission" date="2021-03" db="EMBL/GenBank/DDBJ databases">
        <authorList>
            <person name="Li Z."/>
            <person name="Yang C."/>
        </authorList>
    </citation>
    <scope>NUCLEOTIDE SEQUENCE</scope>
    <source>
        <strain evidence="2">Dzin_1.0</strain>
        <tissue evidence="2">Leaf</tissue>
    </source>
</reference>
<feature type="region of interest" description="Disordered" evidence="1">
    <location>
        <begin position="382"/>
        <end position="420"/>
    </location>
</feature>
<keyword evidence="3" id="KW-1185">Reference proteome</keyword>
<dbReference type="EMBL" id="JAGGNH010000009">
    <property type="protein sequence ID" value="KAJ0962566.1"/>
    <property type="molecule type" value="Genomic_DNA"/>
</dbReference>
<dbReference type="AlphaFoldDB" id="A0A9D5H473"/>
<sequence>MPPQRMGTNQPHGGRQTEKNMKKTKKAKPLRETDLPSTECNKGDRRGGPGTPPSDDREENHYVSLSTDSILMEERELLRRSSVASVVKTLRGLGESRKVVEATASLFEPELKWSSECYEDDRILIHCPTEKIARELEKRGEITFSDFIVRYQPWSMDIDPSEKADGETRWIAGKGLPTFGRNIDTIARILKPVGDLVHLVLHGPNIVGHFRALVRLRRGRKFPAIIHATLLQRKYKVRLDLESGQPPLPWCMAPEKTGEEMGHGQADAGNERDNMVVSNLNEKDNDKLTQPLIHYSTSENIIQSENEDDSDEEYLDPILEREIELKFETMWKTQLDGEASNHSESPTKIHIDMGPNEISPPKPIHGSLGDDQTCIARPIIQSPTLEHGDGSKTSKQRESSTPAVTPDIPPQTPSRIKGKEPIIIGPHPDIDLSNHTWRLIHGSWIFMENTLPASLVDGTTLVEQGHQGEDMQKELVSMEEEDSQPKHTTMVALPKEAIRRSGRTRKPMTERLEKEGFIAPTTSKRKAQEKGIYSTSLSPSLLTLCEWQDRDLLGNALKVGIDLGTSEAQKISCVQHMREKELEWGREWEETN</sequence>
<feature type="compositionally biased region" description="Basic and acidic residues" evidence="1">
    <location>
        <begin position="386"/>
        <end position="398"/>
    </location>
</feature>
<dbReference type="Proteomes" id="UP001085076">
    <property type="component" value="Miscellaneous, Linkage group lg09"/>
</dbReference>
<name>A0A9D5H473_9LILI</name>
<gene>
    <name evidence="2" type="ORF">J5N97_027688</name>
</gene>
<organism evidence="2 3">
    <name type="scientific">Dioscorea zingiberensis</name>
    <dbReference type="NCBI Taxonomy" id="325984"/>
    <lineage>
        <taxon>Eukaryota</taxon>
        <taxon>Viridiplantae</taxon>
        <taxon>Streptophyta</taxon>
        <taxon>Embryophyta</taxon>
        <taxon>Tracheophyta</taxon>
        <taxon>Spermatophyta</taxon>
        <taxon>Magnoliopsida</taxon>
        <taxon>Liliopsida</taxon>
        <taxon>Dioscoreales</taxon>
        <taxon>Dioscoreaceae</taxon>
        <taxon>Dioscorea</taxon>
    </lineage>
</organism>
<evidence type="ECO:0000256" key="1">
    <source>
        <dbReference type="SAM" id="MobiDB-lite"/>
    </source>
</evidence>
<reference evidence="2" key="2">
    <citation type="journal article" date="2022" name="Hortic Res">
        <title>The genome of Dioscorea zingiberensis sheds light on the biosynthesis, origin and evolution of the medicinally important diosgenin saponins.</title>
        <authorList>
            <person name="Li Y."/>
            <person name="Tan C."/>
            <person name="Li Z."/>
            <person name="Guo J."/>
            <person name="Li S."/>
            <person name="Chen X."/>
            <person name="Wang C."/>
            <person name="Dai X."/>
            <person name="Yang H."/>
            <person name="Song W."/>
            <person name="Hou L."/>
            <person name="Xu J."/>
            <person name="Tong Z."/>
            <person name="Xu A."/>
            <person name="Yuan X."/>
            <person name="Wang W."/>
            <person name="Yang Q."/>
            <person name="Chen L."/>
            <person name="Sun Z."/>
            <person name="Wang K."/>
            <person name="Pan B."/>
            <person name="Chen J."/>
            <person name="Bao Y."/>
            <person name="Liu F."/>
            <person name="Qi X."/>
            <person name="Gang D.R."/>
            <person name="Wen J."/>
            <person name="Li J."/>
        </authorList>
    </citation>
    <scope>NUCLEOTIDE SEQUENCE</scope>
    <source>
        <strain evidence="2">Dzin_1.0</strain>
    </source>
</reference>
<comment type="caution">
    <text evidence="2">The sequence shown here is derived from an EMBL/GenBank/DDBJ whole genome shotgun (WGS) entry which is preliminary data.</text>
</comment>
<proteinExistence type="predicted"/>
<feature type="compositionally biased region" description="Polar residues" evidence="1">
    <location>
        <begin position="1"/>
        <end position="11"/>
    </location>
</feature>
<feature type="region of interest" description="Disordered" evidence="1">
    <location>
        <begin position="1"/>
        <end position="62"/>
    </location>
</feature>